<evidence type="ECO:0000313" key="3">
    <source>
        <dbReference type="Proteomes" id="UP000000304"/>
    </source>
</evidence>
<gene>
    <name evidence="2" type="primary">Dsim\GD12300</name>
    <name evidence="2" type="ORF">Dsim_GD12300</name>
</gene>
<feature type="region of interest" description="Disordered" evidence="1">
    <location>
        <begin position="1"/>
        <end position="130"/>
    </location>
</feature>
<dbReference type="Proteomes" id="UP000000304">
    <property type="component" value="Chromosome 3L"/>
</dbReference>
<reference evidence="2 3" key="1">
    <citation type="journal article" date="2007" name="Nature">
        <title>Evolution of genes and genomes on the Drosophila phylogeny.</title>
        <authorList>
            <consortium name="Drosophila 12 Genomes Consortium"/>
            <person name="Clark A.G."/>
            <person name="Eisen M.B."/>
            <person name="Smith D.R."/>
            <person name="Bergman C.M."/>
            <person name="Oliver B."/>
            <person name="Markow T.A."/>
            <person name="Kaufman T.C."/>
            <person name="Kellis M."/>
            <person name="Gelbart W."/>
            <person name="Iyer V.N."/>
            <person name="Pollard D.A."/>
            <person name="Sackton T.B."/>
            <person name="Larracuente A.M."/>
            <person name="Singh N.D."/>
            <person name="Abad J.P."/>
            <person name="Abt D.N."/>
            <person name="Adryan B."/>
            <person name="Aguade M."/>
            <person name="Akashi H."/>
            <person name="Anderson W.W."/>
            <person name="Aquadro C.F."/>
            <person name="Ardell D.H."/>
            <person name="Arguello R."/>
            <person name="Artieri C.G."/>
            <person name="Barbash D.A."/>
            <person name="Barker D."/>
            <person name="Barsanti P."/>
            <person name="Batterham P."/>
            <person name="Batzoglou S."/>
            <person name="Begun D."/>
            <person name="Bhutkar A."/>
            <person name="Blanco E."/>
            <person name="Bosak S.A."/>
            <person name="Bradley R.K."/>
            <person name="Brand A.D."/>
            <person name="Brent M.R."/>
            <person name="Brooks A.N."/>
            <person name="Brown R.H."/>
            <person name="Butlin R.K."/>
            <person name="Caggese C."/>
            <person name="Calvi B.R."/>
            <person name="Bernardo de Carvalho A."/>
            <person name="Caspi A."/>
            <person name="Castrezana S."/>
            <person name="Celniker S.E."/>
            <person name="Chang J.L."/>
            <person name="Chapple C."/>
            <person name="Chatterji S."/>
            <person name="Chinwalla A."/>
            <person name="Civetta A."/>
            <person name="Clifton S.W."/>
            <person name="Comeron J.M."/>
            <person name="Costello J.C."/>
            <person name="Coyne J.A."/>
            <person name="Daub J."/>
            <person name="David R.G."/>
            <person name="Delcher A.L."/>
            <person name="Delehaunty K."/>
            <person name="Do C.B."/>
            <person name="Ebling H."/>
            <person name="Edwards K."/>
            <person name="Eickbush T."/>
            <person name="Evans J.D."/>
            <person name="Filipski A."/>
            <person name="Findeiss S."/>
            <person name="Freyhult E."/>
            <person name="Fulton L."/>
            <person name="Fulton R."/>
            <person name="Garcia A.C."/>
            <person name="Gardiner A."/>
            <person name="Garfield D.A."/>
            <person name="Garvin B.E."/>
            <person name="Gibson G."/>
            <person name="Gilbert D."/>
            <person name="Gnerre S."/>
            <person name="Godfrey J."/>
            <person name="Good R."/>
            <person name="Gotea V."/>
            <person name="Gravely B."/>
            <person name="Greenberg A.J."/>
            <person name="Griffiths-Jones S."/>
            <person name="Gross S."/>
            <person name="Guigo R."/>
            <person name="Gustafson E.A."/>
            <person name="Haerty W."/>
            <person name="Hahn M.W."/>
            <person name="Halligan D.L."/>
            <person name="Halpern A.L."/>
            <person name="Halter G.M."/>
            <person name="Han M.V."/>
            <person name="Heger A."/>
            <person name="Hillier L."/>
            <person name="Hinrichs A.S."/>
            <person name="Holmes I."/>
            <person name="Hoskins R.A."/>
            <person name="Hubisz M.J."/>
            <person name="Hultmark D."/>
            <person name="Huntley M.A."/>
            <person name="Jaffe D.B."/>
            <person name="Jagadeeshan S."/>
            <person name="Jeck W.R."/>
            <person name="Johnson J."/>
            <person name="Jones C.D."/>
            <person name="Jordan W.C."/>
            <person name="Karpen G.H."/>
            <person name="Kataoka E."/>
            <person name="Keightley P.D."/>
            <person name="Kheradpour P."/>
            <person name="Kirkness E.F."/>
            <person name="Koerich L.B."/>
            <person name="Kristiansen K."/>
            <person name="Kudrna D."/>
            <person name="Kulathinal R.J."/>
            <person name="Kumar S."/>
            <person name="Kwok R."/>
            <person name="Lander E."/>
            <person name="Langley C.H."/>
            <person name="Lapoint R."/>
            <person name="Lazzaro B.P."/>
            <person name="Lee S.J."/>
            <person name="Levesque L."/>
            <person name="Li R."/>
            <person name="Lin C.F."/>
            <person name="Lin M.F."/>
            <person name="Lindblad-Toh K."/>
            <person name="Llopart A."/>
            <person name="Long M."/>
            <person name="Low L."/>
            <person name="Lozovsky E."/>
            <person name="Lu J."/>
            <person name="Luo M."/>
            <person name="Machado C.A."/>
            <person name="Makalowski W."/>
            <person name="Marzo M."/>
            <person name="Matsuda M."/>
            <person name="Matzkin L."/>
            <person name="McAllister B."/>
            <person name="McBride C.S."/>
            <person name="McKernan B."/>
            <person name="McKernan K."/>
            <person name="Mendez-Lago M."/>
            <person name="Minx P."/>
            <person name="Mollenhauer M.U."/>
            <person name="Montooth K."/>
            <person name="Mount S.M."/>
            <person name="Mu X."/>
            <person name="Myers E."/>
            <person name="Negre B."/>
            <person name="Newfeld S."/>
            <person name="Nielsen R."/>
            <person name="Noor M.A."/>
            <person name="O'Grady P."/>
            <person name="Pachter L."/>
            <person name="Papaceit M."/>
            <person name="Parisi M.J."/>
            <person name="Parisi M."/>
            <person name="Parts L."/>
            <person name="Pedersen J.S."/>
            <person name="Pesole G."/>
            <person name="Phillippy A.M."/>
            <person name="Ponting C.P."/>
            <person name="Pop M."/>
            <person name="Porcelli D."/>
            <person name="Powell J.R."/>
            <person name="Prohaska S."/>
            <person name="Pruitt K."/>
            <person name="Puig M."/>
            <person name="Quesneville H."/>
            <person name="Ram K.R."/>
            <person name="Rand D."/>
            <person name="Rasmussen M.D."/>
            <person name="Reed L.K."/>
            <person name="Reenan R."/>
            <person name="Reily A."/>
            <person name="Remington K.A."/>
            <person name="Rieger T.T."/>
            <person name="Ritchie M.G."/>
            <person name="Robin C."/>
            <person name="Rogers Y.H."/>
            <person name="Rohde C."/>
            <person name="Rozas J."/>
            <person name="Rubenfield M.J."/>
            <person name="Ruiz A."/>
            <person name="Russo S."/>
            <person name="Salzberg S.L."/>
            <person name="Sanchez-Gracia A."/>
            <person name="Saranga D.J."/>
            <person name="Sato H."/>
            <person name="Schaeffer S.W."/>
            <person name="Schatz M.C."/>
            <person name="Schlenke T."/>
            <person name="Schwartz R."/>
            <person name="Segarra C."/>
            <person name="Singh R.S."/>
            <person name="Sirot L."/>
            <person name="Sirota M."/>
            <person name="Sisneros N.B."/>
            <person name="Smith C.D."/>
            <person name="Smith T.F."/>
            <person name="Spieth J."/>
            <person name="Stage D.E."/>
            <person name="Stark A."/>
            <person name="Stephan W."/>
            <person name="Strausberg R.L."/>
            <person name="Strempel S."/>
            <person name="Sturgill D."/>
            <person name="Sutton G."/>
            <person name="Sutton G.G."/>
            <person name="Tao W."/>
            <person name="Teichmann S."/>
            <person name="Tobari Y.N."/>
            <person name="Tomimura Y."/>
            <person name="Tsolas J.M."/>
            <person name="Valente V.L."/>
            <person name="Venter E."/>
            <person name="Venter J.C."/>
            <person name="Vicario S."/>
            <person name="Vieira F.G."/>
            <person name="Vilella A.J."/>
            <person name="Villasante A."/>
            <person name="Walenz B."/>
            <person name="Wang J."/>
            <person name="Wasserman M."/>
            <person name="Watts T."/>
            <person name="Wilson D."/>
            <person name="Wilson R.K."/>
            <person name="Wing R.A."/>
            <person name="Wolfner M.F."/>
            <person name="Wong A."/>
            <person name="Wong G.K."/>
            <person name="Wu C.I."/>
            <person name="Wu G."/>
            <person name="Yamamoto D."/>
            <person name="Yang H.P."/>
            <person name="Yang S.P."/>
            <person name="Yorke J.A."/>
            <person name="Yoshida K."/>
            <person name="Zdobnov E."/>
            <person name="Zhang P."/>
            <person name="Zhang Y."/>
            <person name="Zimin A.V."/>
            <person name="Baldwin J."/>
            <person name="Abdouelleil A."/>
            <person name="Abdulkadir J."/>
            <person name="Abebe A."/>
            <person name="Abera B."/>
            <person name="Abreu J."/>
            <person name="Acer S.C."/>
            <person name="Aftuck L."/>
            <person name="Alexander A."/>
            <person name="An P."/>
            <person name="Anderson E."/>
            <person name="Anderson S."/>
            <person name="Arachi H."/>
            <person name="Azer M."/>
            <person name="Bachantsang P."/>
            <person name="Barry A."/>
            <person name="Bayul T."/>
            <person name="Berlin A."/>
            <person name="Bessette D."/>
            <person name="Bloom T."/>
            <person name="Blye J."/>
            <person name="Boguslavskiy L."/>
            <person name="Bonnet C."/>
            <person name="Boukhgalter B."/>
            <person name="Bourzgui I."/>
            <person name="Brown A."/>
            <person name="Cahill P."/>
            <person name="Channer S."/>
            <person name="Cheshatsang Y."/>
            <person name="Chuda L."/>
            <person name="Citroen M."/>
            <person name="Collymore A."/>
            <person name="Cooke P."/>
            <person name="Costello M."/>
            <person name="D'Aco K."/>
            <person name="Daza R."/>
            <person name="De Haan G."/>
            <person name="DeGray S."/>
            <person name="DeMaso C."/>
            <person name="Dhargay N."/>
            <person name="Dooley K."/>
            <person name="Dooley E."/>
            <person name="Doricent M."/>
            <person name="Dorje P."/>
            <person name="Dorjee K."/>
            <person name="Dupes A."/>
            <person name="Elong R."/>
            <person name="Falk J."/>
            <person name="Farina A."/>
            <person name="Faro S."/>
            <person name="Ferguson D."/>
            <person name="Fisher S."/>
            <person name="Foley C.D."/>
            <person name="Franke A."/>
            <person name="Friedrich D."/>
            <person name="Gadbois L."/>
            <person name="Gearin G."/>
            <person name="Gearin C.R."/>
            <person name="Giannoukos G."/>
            <person name="Goode T."/>
            <person name="Graham J."/>
            <person name="Grandbois E."/>
            <person name="Grewal S."/>
            <person name="Gyaltsen K."/>
            <person name="Hafez N."/>
            <person name="Hagos B."/>
            <person name="Hall J."/>
            <person name="Henson C."/>
            <person name="Hollinger A."/>
            <person name="Honan T."/>
            <person name="Huard M.D."/>
            <person name="Hughes L."/>
            <person name="Hurhula B."/>
            <person name="Husby M.E."/>
            <person name="Kamat A."/>
            <person name="Kanga B."/>
            <person name="Kashin S."/>
            <person name="Khazanovich D."/>
            <person name="Kisner P."/>
            <person name="Lance K."/>
            <person name="Lara M."/>
            <person name="Lee W."/>
            <person name="Lennon N."/>
            <person name="Letendre F."/>
            <person name="LeVine R."/>
            <person name="Lipovsky A."/>
            <person name="Liu X."/>
            <person name="Liu J."/>
            <person name="Liu S."/>
            <person name="Lokyitsang T."/>
            <person name="Lokyitsang Y."/>
            <person name="Lubonja R."/>
            <person name="Lui A."/>
            <person name="MacDonald P."/>
            <person name="Magnisalis V."/>
            <person name="Maru K."/>
            <person name="Matthews C."/>
            <person name="McCusker W."/>
            <person name="McDonough S."/>
            <person name="Mehta T."/>
            <person name="Meldrim J."/>
            <person name="Meneus L."/>
            <person name="Mihai O."/>
            <person name="Mihalev A."/>
            <person name="Mihova T."/>
            <person name="Mittelman R."/>
            <person name="Mlenga V."/>
            <person name="Montmayeur A."/>
            <person name="Mulrain L."/>
            <person name="Navidi A."/>
            <person name="Naylor J."/>
            <person name="Negash T."/>
            <person name="Nguyen T."/>
            <person name="Nguyen N."/>
            <person name="Nicol R."/>
            <person name="Norbu C."/>
            <person name="Norbu N."/>
            <person name="Novod N."/>
            <person name="O'Neill B."/>
            <person name="Osman S."/>
            <person name="Markiewicz E."/>
            <person name="Oyono O.L."/>
            <person name="Patti C."/>
            <person name="Phunkhang P."/>
            <person name="Pierre F."/>
            <person name="Priest M."/>
            <person name="Raghuraman S."/>
            <person name="Rege F."/>
            <person name="Reyes R."/>
            <person name="Rise C."/>
            <person name="Rogov P."/>
            <person name="Ross K."/>
            <person name="Ryan E."/>
            <person name="Settipalli S."/>
            <person name="Shea T."/>
            <person name="Sherpa N."/>
            <person name="Shi L."/>
            <person name="Shih D."/>
            <person name="Sparrow T."/>
            <person name="Spaulding J."/>
            <person name="Stalker J."/>
            <person name="Stange-Thomann N."/>
            <person name="Stavropoulos S."/>
            <person name="Stone C."/>
            <person name="Strader C."/>
            <person name="Tesfaye S."/>
            <person name="Thomson T."/>
            <person name="Thoulutsang Y."/>
            <person name="Thoulutsang D."/>
            <person name="Topham K."/>
            <person name="Topping I."/>
            <person name="Tsamla T."/>
            <person name="Vassiliev H."/>
            <person name="Vo A."/>
            <person name="Wangchuk T."/>
            <person name="Wangdi T."/>
            <person name="Weiand M."/>
            <person name="Wilkinson J."/>
            <person name="Wilson A."/>
            <person name="Yadav S."/>
            <person name="Young G."/>
            <person name="Yu Q."/>
            <person name="Zembek L."/>
            <person name="Zhong D."/>
            <person name="Zimmer A."/>
            <person name="Zwirko Z."/>
            <person name="Jaffe D.B."/>
            <person name="Alvarez P."/>
            <person name="Brockman W."/>
            <person name="Butler J."/>
            <person name="Chin C."/>
            <person name="Gnerre S."/>
            <person name="Grabherr M."/>
            <person name="Kleber M."/>
            <person name="Mauceli E."/>
            <person name="MacCallum I."/>
        </authorList>
    </citation>
    <scope>NUCLEOTIDE SEQUENCE [LARGE SCALE GENOMIC DNA]</scope>
    <source>
        <strain evidence="3">white501</strain>
    </source>
</reference>
<evidence type="ECO:0000256" key="1">
    <source>
        <dbReference type="SAM" id="MobiDB-lite"/>
    </source>
</evidence>
<dbReference type="Bgee" id="FBgn0189112">
    <property type="expression patterns" value="Expressed in female reproductive system and 2 other cell types or tissues"/>
</dbReference>
<feature type="compositionally biased region" description="Low complexity" evidence="1">
    <location>
        <begin position="93"/>
        <end position="119"/>
    </location>
</feature>
<proteinExistence type="predicted"/>
<dbReference type="EMBL" id="CM000363">
    <property type="protein sequence ID" value="EDX11037.1"/>
    <property type="molecule type" value="Genomic_DNA"/>
</dbReference>
<protein>
    <submittedName>
        <fullName evidence="2">GD12300</fullName>
    </submittedName>
</protein>
<name>B4QQD1_DROSI</name>
<sequence>MGADEGPWGYGGGSGETPESCPCPATDLCSQASQKHSSIKQEKRRELRLKRFWRSPKTTSSEDSNGYESPTRTKASSAGGSSDAQRFNHLHYTSLSQGSGTSSSAGGATASGAGPTTLGQSGNSKPSCSLPLLQVWPSQAILVNIK</sequence>
<keyword evidence="3" id="KW-1185">Reference proteome</keyword>
<dbReference type="AlphaFoldDB" id="B4QQD1"/>
<dbReference type="OrthoDB" id="6628717at2759"/>
<dbReference type="HOGENOM" id="CLU_1779412_0_0_1"/>
<evidence type="ECO:0000313" key="2">
    <source>
        <dbReference type="EMBL" id="EDX11037.1"/>
    </source>
</evidence>
<organism evidence="2 3">
    <name type="scientific">Drosophila simulans</name>
    <name type="common">Fruit fly</name>
    <dbReference type="NCBI Taxonomy" id="7240"/>
    <lineage>
        <taxon>Eukaryota</taxon>
        <taxon>Metazoa</taxon>
        <taxon>Ecdysozoa</taxon>
        <taxon>Arthropoda</taxon>
        <taxon>Hexapoda</taxon>
        <taxon>Insecta</taxon>
        <taxon>Pterygota</taxon>
        <taxon>Neoptera</taxon>
        <taxon>Endopterygota</taxon>
        <taxon>Diptera</taxon>
        <taxon>Brachycera</taxon>
        <taxon>Muscomorpha</taxon>
        <taxon>Ephydroidea</taxon>
        <taxon>Drosophilidae</taxon>
        <taxon>Drosophila</taxon>
        <taxon>Sophophora</taxon>
    </lineage>
</organism>
<dbReference type="OMA" id="TKTTIFY"/>
<dbReference type="STRING" id="7240.B4QQD1"/>
<feature type="compositionally biased region" description="Polar residues" evidence="1">
    <location>
        <begin position="56"/>
        <end position="85"/>
    </location>
</feature>
<accession>B4QQD1</accession>